<evidence type="ECO:0000313" key="1">
    <source>
        <dbReference type="EMBL" id="KAA9393016.1"/>
    </source>
</evidence>
<reference evidence="1 2" key="1">
    <citation type="submission" date="2019-05" db="EMBL/GenBank/DDBJ databases">
        <title>Kocuria coralli sp. nov., a novel actinobacterium isolated from coral reef seawater.</title>
        <authorList>
            <person name="Li J."/>
        </authorList>
    </citation>
    <scope>NUCLEOTIDE SEQUENCE [LARGE SCALE GENOMIC DNA]</scope>
    <source>
        <strain evidence="1 2">SCSIO 13007</strain>
    </source>
</reference>
<keyword evidence="2" id="KW-1185">Reference proteome</keyword>
<dbReference type="Proteomes" id="UP000325957">
    <property type="component" value="Unassembled WGS sequence"/>
</dbReference>
<gene>
    <name evidence="1" type="ORF">FCK90_14400</name>
</gene>
<dbReference type="RefSeq" id="WP_158035005.1">
    <property type="nucleotide sequence ID" value="NZ_ML708634.1"/>
</dbReference>
<protein>
    <submittedName>
        <fullName evidence="1">Uncharacterized protein</fullName>
    </submittedName>
</protein>
<proteinExistence type="predicted"/>
<dbReference type="OrthoDB" id="5144116at2"/>
<evidence type="ECO:0000313" key="2">
    <source>
        <dbReference type="Proteomes" id="UP000325957"/>
    </source>
</evidence>
<dbReference type="EMBL" id="SZWF01000032">
    <property type="protein sequence ID" value="KAA9393016.1"/>
    <property type="molecule type" value="Genomic_DNA"/>
</dbReference>
<comment type="caution">
    <text evidence="1">The sequence shown here is derived from an EMBL/GenBank/DDBJ whole genome shotgun (WGS) entry which is preliminary data.</text>
</comment>
<organism evidence="1 2">
    <name type="scientific">Kocuria coralli</name>
    <dbReference type="NCBI Taxonomy" id="1461025"/>
    <lineage>
        <taxon>Bacteria</taxon>
        <taxon>Bacillati</taxon>
        <taxon>Actinomycetota</taxon>
        <taxon>Actinomycetes</taxon>
        <taxon>Micrococcales</taxon>
        <taxon>Micrococcaceae</taxon>
        <taxon>Kocuria</taxon>
    </lineage>
</organism>
<sequence>MSSTFMQAANAAGIVKLPSIWGYETIPGTPGRPAEYAKGTPREGFLAHMLRLGWITRDEQRTYEVSELGLALLRGHEAPHEDEYDVLVLGGEDKALDYSRAIDHIAERGQAMIVDAYLDVQQISDLLQYTSVNKFLVTNKPREDRRRLKLGVYLKTWKRANGDTDKELRMASLHDRWIVGDTDFHILGASLNGIGKYATTLCKVQGSAERELRAEAQSLWDTASVIVEANPVTGPGPTSAP</sequence>
<accession>A0A5J5KVT8</accession>
<dbReference type="AlphaFoldDB" id="A0A5J5KVT8"/>
<name>A0A5J5KVT8_9MICC</name>